<feature type="compositionally biased region" description="Polar residues" evidence="1">
    <location>
        <begin position="41"/>
        <end position="55"/>
    </location>
</feature>
<dbReference type="EMBL" id="JANPWB010000007">
    <property type="protein sequence ID" value="KAJ1170779.1"/>
    <property type="molecule type" value="Genomic_DNA"/>
</dbReference>
<accession>A0AAV7T2P8</accession>
<proteinExistence type="predicted"/>
<feature type="compositionally biased region" description="Polar residues" evidence="1">
    <location>
        <begin position="1"/>
        <end position="11"/>
    </location>
</feature>
<evidence type="ECO:0000256" key="1">
    <source>
        <dbReference type="SAM" id="MobiDB-lite"/>
    </source>
</evidence>
<evidence type="ECO:0000313" key="3">
    <source>
        <dbReference type="Proteomes" id="UP001066276"/>
    </source>
</evidence>
<evidence type="ECO:0000313" key="2">
    <source>
        <dbReference type="EMBL" id="KAJ1170779.1"/>
    </source>
</evidence>
<comment type="caution">
    <text evidence="2">The sequence shown here is derived from an EMBL/GenBank/DDBJ whole genome shotgun (WGS) entry which is preliminary data.</text>
</comment>
<reference evidence="2" key="1">
    <citation type="journal article" date="2022" name="bioRxiv">
        <title>Sequencing and chromosome-scale assembly of the giantPleurodeles waltlgenome.</title>
        <authorList>
            <person name="Brown T."/>
            <person name="Elewa A."/>
            <person name="Iarovenko S."/>
            <person name="Subramanian E."/>
            <person name="Araus A.J."/>
            <person name="Petzold A."/>
            <person name="Susuki M."/>
            <person name="Suzuki K.-i.T."/>
            <person name="Hayashi T."/>
            <person name="Toyoda A."/>
            <person name="Oliveira C."/>
            <person name="Osipova E."/>
            <person name="Leigh N.D."/>
            <person name="Simon A."/>
            <person name="Yun M.H."/>
        </authorList>
    </citation>
    <scope>NUCLEOTIDE SEQUENCE</scope>
    <source>
        <strain evidence="2">20211129_DDA</strain>
        <tissue evidence="2">Liver</tissue>
    </source>
</reference>
<keyword evidence="3" id="KW-1185">Reference proteome</keyword>
<dbReference type="Proteomes" id="UP001066276">
    <property type="component" value="Chromosome 4_1"/>
</dbReference>
<protein>
    <submittedName>
        <fullName evidence="2">Uncharacterized protein</fullName>
    </submittedName>
</protein>
<feature type="compositionally biased region" description="Polar residues" evidence="1">
    <location>
        <begin position="111"/>
        <end position="131"/>
    </location>
</feature>
<dbReference type="AlphaFoldDB" id="A0AAV7T2P8"/>
<feature type="region of interest" description="Disordered" evidence="1">
    <location>
        <begin position="1"/>
        <end position="131"/>
    </location>
</feature>
<sequence>MATEKLQNNYEIQVRAQSRADRARSKGEKSSNVGVRRVALRTTSPAKALTKNTYPRQCLDIVKRPPPRTQGATSEKLKREPFPRTYPPAKLHQSTWGRKDVATITPGPPVTHTQRPSASKNQVSTQTPTIN</sequence>
<name>A0AAV7T2P8_PLEWA</name>
<organism evidence="2 3">
    <name type="scientific">Pleurodeles waltl</name>
    <name type="common">Iberian ribbed newt</name>
    <dbReference type="NCBI Taxonomy" id="8319"/>
    <lineage>
        <taxon>Eukaryota</taxon>
        <taxon>Metazoa</taxon>
        <taxon>Chordata</taxon>
        <taxon>Craniata</taxon>
        <taxon>Vertebrata</taxon>
        <taxon>Euteleostomi</taxon>
        <taxon>Amphibia</taxon>
        <taxon>Batrachia</taxon>
        <taxon>Caudata</taxon>
        <taxon>Salamandroidea</taxon>
        <taxon>Salamandridae</taxon>
        <taxon>Pleurodelinae</taxon>
        <taxon>Pleurodeles</taxon>
    </lineage>
</organism>
<gene>
    <name evidence="2" type="ORF">NDU88_002651</name>
</gene>
<feature type="compositionally biased region" description="Basic and acidic residues" evidence="1">
    <location>
        <begin position="18"/>
        <end position="29"/>
    </location>
</feature>